<dbReference type="InterPro" id="IPR050663">
    <property type="entry name" value="Ankyrin-SOCS_Box"/>
</dbReference>
<dbReference type="InterPro" id="IPR002110">
    <property type="entry name" value="Ankyrin_rpt"/>
</dbReference>
<evidence type="ECO:0000256" key="3">
    <source>
        <dbReference type="PROSITE-ProRule" id="PRU00023"/>
    </source>
</evidence>
<name>A0A0R3PF01_ANGCS</name>
<keyword evidence="1" id="KW-0677">Repeat</keyword>
<dbReference type="PROSITE" id="PS50216">
    <property type="entry name" value="DHHC"/>
    <property type="match status" value="1"/>
</dbReference>
<accession>A0A0R3PF01</accession>
<dbReference type="SUPFAM" id="SSF48403">
    <property type="entry name" value="Ankyrin repeat"/>
    <property type="match status" value="1"/>
</dbReference>
<reference evidence="6" key="1">
    <citation type="submission" date="2017-02" db="UniProtKB">
        <authorList>
            <consortium name="WormBaseParasite"/>
        </authorList>
    </citation>
    <scope>IDENTIFICATION</scope>
</reference>
<evidence type="ECO:0000313" key="6">
    <source>
        <dbReference type="WBParaSite" id="ACOC_0000270001-mRNA-1"/>
    </source>
</evidence>
<dbReference type="WBParaSite" id="ACOC_0000270001-mRNA-1">
    <property type="protein sequence ID" value="ACOC_0000270001-mRNA-1"/>
    <property type="gene ID" value="ACOC_0000270001"/>
</dbReference>
<dbReference type="OrthoDB" id="6781668at2759"/>
<evidence type="ECO:0000256" key="1">
    <source>
        <dbReference type="ARBA" id="ARBA00022737"/>
    </source>
</evidence>
<dbReference type="PROSITE" id="PS50297">
    <property type="entry name" value="ANK_REP_REGION"/>
    <property type="match status" value="2"/>
</dbReference>
<dbReference type="Proteomes" id="UP000267027">
    <property type="component" value="Unassembled WGS sequence"/>
</dbReference>
<evidence type="ECO:0000313" key="5">
    <source>
        <dbReference type="Proteomes" id="UP000267027"/>
    </source>
</evidence>
<reference evidence="4 5" key="2">
    <citation type="submission" date="2018-11" db="EMBL/GenBank/DDBJ databases">
        <authorList>
            <consortium name="Pathogen Informatics"/>
        </authorList>
    </citation>
    <scope>NUCLEOTIDE SEQUENCE [LARGE SCALE GENOMIC DNA]</scope>
    <source>
        <strain evidence="4 5">Costa Rica</strain>
    </source>
</reference>
<dbReference type="InterPro" id="IPR036770">
    <property type="entry name" value="Ankyrin_rpt-contain_sf"/>
</dbReference>
<dbReference type="EMBL" id="UYYA01000593">
    <property type="protein sequence ID" value="VDM54286.1"/>
    <property type="molecule type" value="Genomic_DNA"/>
</dbReference>
<sequence length="241" mass="26366">MEEVVARAVRACQKGNLEGLESALEEGVSPNARDVDGCSLLHWAAINNRVTIVQRLLELGADPNVVGGLLVSSPLHWACRVGHTFSSALLVKAGAVCNVRDAQGYTPIHLAVQSNQSQLVAYLLEKFYYCKDITDNSGMTPAMWAAYRTFGMFPIRLIVRSGANLNAQEHLSGNTALHIAIQECNDTSIRIVSSDPGVIERKSDSRAQFLSDIEQCKQVNYCFTCWVDKPQGAKHCGVCDR</sequence>
<feature type="repeat" description="ANK" evidence="3">
    <location>
        <begin position="103"/>
        <end position="126"/>
    </location>
</feature>
<dbReference type="GO" id="GO:0000976">
    <property type="term" value="F:transcription cis-regulatory region binding"/>
    <property type="evidence" value="ECO:0007669"/>
    <property type="project" value="TreeGrafter"/>
</dbReference>
<dbReference type="Pfam" id="PF12796">
    <property type="entry name" value="Ank_2"/>
    <property type="match status" value="2"/>
</dbReference>
<organism evidence="6">
    <name type="scientific">Angiostrongylus costaricensis</name>
    <name type="common">Nematode worm</name>
    <dbReference type="NCBI Taxonomy" id="334426"/>
    <lineage>
        <taxon>Eukaryota</taxon>
        <taxon>Metazoa</taxon>
        <taxon>Ecdysozoa</taxon>
        <taxon>Nematoda</taxon>
        <taxon>Chromadorea</taxon>
        <taxon>Rhabditida</taxon>
        <taxon>Rhabditina</taxon>
        <taxon>Rhabditomorpha</taxon>
        <taxon>Strongyloidea</taxon>
        <taxon>Metastrongylidae</taxon>
        <taxon>Angiostrongylus</taxon>
    </lineage>
</organism>
<dbReference type="GO" id="GO:0005634">
    <property type="term" value="C:nucleus"/>
    <property type="evidence" value="ECO:0007669"/>
    <property type="project" value="TreeGrafter"/>
</dbReference>
<evidence type="ECO:0000256" key="2">
    <source>
        <dbReference type="ARBA" id="ARBA00023043"/>
    </source>
</evidence>
<evidence type="ECO:0000313" key="4">
    <source>
        <dbReference type="EMBL" id="VDM54286.1"/>
    </source>
</evidence>
<protein>
    <submittedName>
        <fullName evidence="6">ANK_REP_REGION domain-containing protein</fullName>
    </submittedName>
</protein>
<dbReference type="Gene3D" id="1.25.40.20">
    <property type="entry name" value="Ankyrin repeat-containing domain"/>
    <property type="match status" value="1"/>
</dbReference>
<dbReference type="AlphaFoldDB" id="A0A0R3PF01"/>
<keyword evidence="5" id="KW-1185">Reference proteome</keyword>
<dbReference type="PANTHER" id="PTHR24193">
    <property type="entry name" value="ANKYRIN REPEAT PROTEIN"/>
    <property type="match status" value="1"/>
</dbReference>
<proteinExistence type="predicted"/>
<keyword evidence="2 3" id="KW-0040">ANK repeat</keyword>
<dbReference type="STRING" id="334426.A0A0R3PF01"/>
<dbReference type="SMART" id="SM00248">
    <property type="entry name" value="ANK"/>
    <property type="match status" value="5"/>
</dbReference>
<dbReference type="PANTHER" id="PTHR24193:SF121">
    <property type="entry name" value="ADA2A-CONTAINING COMPLEX COMPONENT 3, ISOFORM D"/>
    <property type="match status" value="1"/>
</dbReference>
<dbReference type="OMA" id="IRLLITW"/>
<dbReference type="PRINTS" id="PR01415">
    <property type="entry name" value="ANKYRIN"/>
</dbReference>
<feature type="repeat" description="ANK" evidence="3">
    <location>
        <begin position="36"/>
        <end position="68"/>
    </location>
</feature>
<dbReference type="PROSITE" id="PS50088">
    <property type="entry name" value="ANK_REPEAT"/>
    <property type="match status" value="2"/>
</dbReference>
<dbReference type="GO" id="GO:0045944">
    <property type="term" value="P:positive regulation of transcription by RNA polymerase II"/>
    <property type="evidence" value="ECO:0007669"/>
    <property type="project" value="TreeGrafter"/>
</dbReference>
<gene>
    <name evidence="4" type="ORF">ACOC_LOCUS2701</name>
</gene>